<dbReference type="EMBL" id="LAZR01008773">
    <property type="protein sequence ID" value="KKM76642.1"/>
    <property type="molecule type" value="Genomic_DNA"/>
</dbReference>
<name>A0A0F9N581_9ZZZZ</name>
<gene>
    <name evidence="1" type="ORF">LCGC14_1378070</name>
</gene>
<dbReference type="SUPFAM" id="SSF56672">
    <property type="entry name" value="DNA/RNA polymerases"/>
    <property type="match status" value="1"/>
</dbReference>
<accession>A0A0F9N581</accession>
<comment type="caution">
    <text evidence="1">The sequence shown here is derived from an EMBL/GenBank/DDBJ whole genome shotgun (WGS) entry which is preliminary data.</text>
</comment>
<sequence>MVIAAFINRLWNLTKRVPMTCQNLVADVNAMQTNFRMGWDHYFLLHDTMQANTVLWSPWPDDLNFQASILSDYERTKHLQYTDPEKYNWGDVVHPIEIMEAHFKQFAKDPASWRIYQENVRLLPVIHRSVKSGLRVSDKKVRTAIPMYEERVRESSLIAEAYAGFPFNPGSDDQCKIMLYEVEGLPKQRHPKTRRVTTNKDAVGELRKIYLGEVEDDTPSIENTLEKIEIGGHPILEAMSLYSKASHVLSAYLYPLVEGRNEVG</sequence>
<dbReference type="AlphaFoldDB" id="A0A0F9N581"/>
<organism evidence="1">
    <name type="scientific">marine sediment metagenome</name>
    <dbReference type="NCBI Taxonomy" id="412755"/>
    <lineage>
        <taxon>unclassified sequences</taxon>
        <taxon>metagenomes</taxon>
        <taxon>ecological metagenomes</taxon>
    </lineage>
</organism>
<reference evidence="1" key="1">
    <citation type="journal article" date="2015" name="Nature">
        <title>Complex archaea that bridge the gap between prokaryotes and eukaryotes.</title>
        <authorList>
            <person name="Spang A."/>
            <person name="Saw J.H."/>
            <person name="Jorgensen S.L."/>
            <person name="Zaremba-Niedzwiedzka K."/>
            <person name="Martijn J."/>
            <person name="Lind A.E."/>
            <person name="van Eijk R."/>
            <person name="Schleper C."/>
            <person name="Guy L."/>
            <person name="Ettema T.J."/>
        </authorList>
    </citation>
    <scope>NUCLEOTIDE SEQUENCE</scope>
</reference>
<proteinExistence type="predicted"/>
<evidence type="ECO:0000313" key="1">
    <source>
        <dbReference type="EMBL" id="KKM76642.1"/>
    </source>
</evidence>
<dbReference type="InterPro" id="IPR043502">
    <property type="entry name" value="DNA/RNA_pol_sf"/>
</dbReference>
<dbReference type="Gene3D" id="1.20.1060.10">
    <property type="entry name" value="Taq DNA Polymerase, Chain T, domain 4"/>
    <property type="match status" value="1"/>
</dbReference>
<protein>
    <submittedName>
        <fullName evidence="1">Uncharacterized protein</fullName>
    </submittedName>
</protein>